<evidence type="ECO:0000313" key="1">
    <source>
        <dbReference type="EMBL" id="KNZ71220.1"/>
    </source>
</evidence>
<proteinExistence type="predicted"/>
<comment type="caution">
    <text evidence="1">The sequence shown here is derived from an EMBL/GenBank/DDBJ whole genome shotgun (WGS) entry which is preliminary data.</text>
</comment>
<organism evidence="1 2">
    <name type="scientific">Thermincola ferriacetica</name>
    <dbReference type="NCBI Taxonomy" id="281456"/>
    <lineage>
        <taxon>Bacteria</taxon>
        <taxon>Bacillati</taxon>
        <taxon>Bacillota</taxon>
        <taxon>Clostridia</taxon>
        <taxon>Eubacteriales</taxon>
        <taxon>Thermincolaceae</taxon>
        <taxon>Thermincola</taxon>
    </lineage>
</organism>
<accession>A0A0L6W6S3</accession>
<gene>
    <name evidence="1" type="ORF">Tfer_0299</name>
</gene>
<keyword evidence="2" id="KW-1185">Reference proteome</keyword>
<dbReference type="EMBL" id="LGTE01000001">
    <property type="protein sequence ID" value="KNZ71220.1"/>
    <property type="molecule type" value="Genomic_DNA"/>
</dbReference>
<sequence length="134" mass="15959">MEKKFIVRADLYGIIASNEKQSFWLPKVRGLLYFDDHFLHFKGKQEHDEFKLGFLKIIKVKMVSLNPVKNQWISGFFGSPFFLLLWNPFWNRWVLNITYLDETGQPMEVFFKLKTKGFTVTTLQLLKSYLEANK</sequence>
<protein>
    <submittedName>
        <fullName evidence="1">Uncharacterized protein</fullName>
    </submittedName>
</protein>
<dbReference type="Proteomes" id="UP000037175">
    <property type="component" value="Unassembled WGS sequence"/>
</dbReference>
<name>A0A0L6W6S3_9FIRM</name>
<dbReference type="AlphaFoldDB" id="A0A0L6W6S3"/>
<reference evidence="2" key="1">
    <citation type="submission" date="2015-07" db="EMBL/GenBank/DDBJ databases">
        <title>Complete Genome of Thermincola ferriacetica strain Z-0001T.</title>
        <authorList>
            <person name="Lusk B."/>
            <person name="Badalamenti J.P."/>
            <person name="Parameswaran P."/>
            <person name="Bond D.R."/>
            <person name="Torres C.I."/>
        </authorList>
    </citation>
    <scope>NUCLEOTIDE SEQUENCE [LARGE SCALE GENOMIC DNA]</scope>
    <source>
        <strain evidence="2">Z-0001</strain>
    </source>
</reference>
<evidence type="ECO:0000313" key="2">
    <source>
        <dbReference type="Proteomes" id="UP000037175"/>
    </source>
</evidence>